<evidence type="ECO:0000313" key="4">
    <source>
        <dbReference type="Proteomes" id="UP000249818"/>
    </source>
</evidence>
<dbReference type="Pfam" id="PF01882">
    <property type="entry name" value="DUF58"/>
    <property type="match status" value="1"/>
</dbReference>
<organism evidence="3 4">
    <name type="scientific">Candidatus Bipolaricaulis anaerobius</name>
    <dbReference type="NCBI Taxonomy" id="2026885"/>
    <lineage>
        <taxon>Bacteria</taxon>
        <taxon>Candidatus Bipolaricaulota</taxon>
        <taxon>Candidatus Bipolaricaulia</taxon>
        <taxon>Candidatus Bipolaricaulales</taxon>
        <taxon>Candidatus Bipolaricaulaceae</taxon>
        <taxon>Candidatus Bipolaricaulis</taxon>
    </lineage>
</organism>
<evidence type="ECO:0000313" key="3">
    <source>
        <dbReference type="EMBL" id="SQD92733.1"/>
    </source>
</evidence>
<dbReference type="AlphaFoldDB" id="A0A2X3K6M9"/>
<sequence>MVSRKARVEFAILVLLLAVGLGLRLTPVAFLSLPIAVHLVGGYALAAWDRRPRLAAHRTLSQARVWEGEEVEITVAVENKGSRVEVVAVADPLPPGLELVDGTTEQIRELATGEALTLRYTARVRRGLYPLPVVRIAAEDRLGYATWEEELPCPAELVVLPRFEVLSGIAIAPRRTLPQSGTARSRRGGTGLEFFGTREYRPGDEIRRIHWPASARLDELVVAEFEEERAADVAVVLDVRARAYHGQPDLLDHAARAAAGLCQAFLSQGHRVGLLVYGAYLDWVFPGYGRRHGERLLHKLARATIGSSEVFAELAHLPTRLLRPGSQIVLVSPLLPGDAEDLGVLIARGYRALVLVVDPTTLAEPSCGTGPEVELARRILALERGAMIGQAFAAGARPLVWDVRYPLAPQAVAAWRRAR</sequence>
<dbReference type="Pfam" id="PF01345">
    <property type="entry name" value="DUF11"/>
    <property type="match status" value="1"/>
</dbReference>
<dbReference type="InterPro" id="IPR002881">
    <property type="entry name" value="DUF58"/>
</dbReference>
<reference evidence="4" key="1">
    <citation type="submission" date="2018-05" db="EMBL/GenBank/DDBJ databases">
        <authorList>
            <person name="Hao L."/>
        </authorList>
    </citation>
    <scope>NUCLEOTIDE SEQUENCE [LARGE SCALE GENOMIC DNA]</scope>
</reference>
<dbReference type="PANTHER" id="PTHR33608">
    <property type="entry name" value="BLL2464 PROTEIN"/>
    <property type="match status" value="1"/>
</dbReference>
<gene>
    <name evidence="3" type="ORF">BARAN1_0709</name>
</gene>
<dbReference type="Proteomes" id="UP000249818">
    <property type="component" value="Chromosome BARAN1"/>
</dbReference>
<name>A0A2X3K6M9_9BACT</name>
<dbReference type="PANTHER" id="PTHR33608:SF6">
    <property type="entry name" value="BLL2464 PROTEIN"/>
    <property type="match status" value="1"/>
</dbReference>
<dbReference type="EMBL" id="LS483254">
    <property type="protein sequence ID" value="SQD92733.1"/>
    <property type="molecule type" value="Genomic_DNA"/>
</dbReference>
<feature type="domain" description="DUF58" evidence="2">
    <location>
        <begin position="197"/>
        <end position="368"/>
    </location>
</feature>
<dbReference type="KEGG" id="bana:BARAN1_0709"/>
<protein>
    <recommendedName>
        <fullName evidence="5">DUF58 domain-containing protein</fullName>
    </recommendedName>
</protein>
<accession>A0A2X3K6M9</accession>
<dbReference type="InterPro" id="IPR001434">
    <property type="entry name" value="OmcB-like_DUF11"/>
</dbReference>
<evidence type="ECO:0008006" key="5">
    <source>
        <dbReference type="Google" id="ProtNLM"/>
    </source>
</evidence>
<proteinExistence type="predicted"/>
<dbReference type="RefSeq" id="WP_122030916.1">
    <property type="nucleotide sequence ID" value="NZ_LS483254.1"/>
</dbReference>
<dbReference type="OrthoDB" id="9778037at2"/>
<feature type="domain" description="DUF11" evidence="1">
    <location>
        <begin position="57"/>
        <end position="125"/>
    </location>
</feature>
<keyword evidence="4" id="KW-1185">Reference proteome</keyword>
<evidence type="ECO:0000259" key="1">
    <source>
        <dbReference type="Pfam" id="PF01345"/>
    </source>
</evidence>
<evidence type="ECO:0000259" key="2">
    <source>
        <dbReference type="Pfam" id="PF01882"/>
    </source>
</evidence>